<feature type="domain" description="Phosphoribulokinase/uridine kinase" evidence="12">
    <location>
        <begin position="2"/>
        <end position="175"/>
    </location>
</feature>
<evidence type="ECO:0000256" key="10">
    <source>
        <dbReference type="ARBA" id="ARBA00031382"/>
    </source>
</evidence>
<evidence type="ECO:0000313" key="13">
    <source>
        <dbReference type="EMBL" id="EFO79835.1"/>
    </source>
</evidence>
<keyword evidence="14" id="KW-1185">Reference proteome</keyword>
<accession>E1IG55</accession>
<dbReference type="InterPro" id="IPR027417">
    <property type="entry name" value="P-loop_NTPase"/>
</dbReference>
<name>E1IG55_9CHLR</name>
<keyword evidence="7" id="KW-0547">Nucleotide-binding</keyword>
<evidence type="ECO:0000256" key="3">
    <source>
        <dbReference type="ARBA" id="ARBA00012042"/>
    </source>
</evidence>
<proteinExistence type="inferred from homology"/>
<comment type="caution">
    <text evidence="13">The sequence shown here is derived from an EMBL/GenBank/DDBJ whole genome shotgun (WGS) entry which is preliminary data.</text>
</comment>
<comment type="catalytic activity">
    <reaction evidence="11">
        <text>D-ribulose 5-phosphate + ATP = D-ribulose 1,5-bisphosphate + ADP + H(+)</text>
        <dbReference type="Rhea" id="RHEA:19365"/>
        <dbReference type="ChEBI" id="CHEBI:15378"/>
        <dbReference type="ChEBI" id="CHEBI:30616"/>
        <dbReference type="ChEBI" id="CHEBI:57870"/>
        <dbReference type="ChEBI" id="CHEBI:58121"/>
        <dbReference type="ChEBI" id="CHEBI:456216"/>
        <dbReference type="EC" id="2.7.1.19"/>
    </reaction>
</comment>
<gene>
    <name evidence="13" type="ORF">OSCT_2306</name>
</gene>
<dbReference type="Pfam" id="PF00485">
    <property type="entry name" value="PRK"/>
    <property type="match status" value="1"/>
</dbReference>
<dbReference type="HOGENOM" id="CLU_033590_0_1_0"/>
<evidence type="ECO:0000256" key="11">
    <source>
        <dbReference type="ARBA" id="ARBA00047663"/>
    </source>
</evidence>
<dbReference type="AlphaFoldDB" id="E1IG55"/>
<keyword evidence="6" id="KW-0808">Transferase</keyword>
<dbReference type="EMBL" id="ADVR01000100">
    <property type="protein sequence ID" value="EFO79835.1"/>
    <property type="molecule type" value="Genomic_DNA"/>
</dbReference>
<evidence type="ECO:0000256" key="5">
    <source>
        <dbReference type="ARBA" id="ARBA00022567"/>
    </source>
</evidence>
<dbReference type="InterPro" id="IPR006083">
    <property type="entry name" value="PRK/URK"/>
</dbReference>
<dbReference type="GO" id="GO:0005524">
    <property type="term" value="F:ATP binding"/>
    <property type="evidence" value="ECO:0007669"/>
    <property type="project" value="UniProtKB-KW"/>
</dbReference>
<dbReference type="Proteomes" id="UP000054010">
    <property type="component" value="Unassembled WGS sequence"/>
</dbReference>
<evidence type="ECO:0000256" key="4">
    <source>
        <dbReference type="ARBA" id="ARBA00022531"/>
    </source>
</evidence>
<keyword evidence="4" id="KW-0602">Photosynthesis</keyword>
<dbReference type="PRINTS" id="PR00478">
    <property type="entry name" value="PHRIBLKINASE"/>
</dbReference>
<keyword evidence="8" id="KW-0418">Kinase</keyword>
<evidence type="ECO:0000256" key="7">
    <source>
        <dbReference type="ARBA" id="ARBA00022741"/>
    </source>
</evidence>
<sequence>MLGIVGDSGTGKTTLTRGVARILGQNGVTPICLDDYHRFNRAERLARGLAGADPAANDLSLMASHLETLRAGGSIQKPVYDHHSGILRDPETVAATGLVIVYGMLTLTPPDLAQLFDLTVYLDPDDALHQHWRFQRDTTERGYAPEQVLAFQDTNDRAARRYVSGQRRHTNLVVRFHLADGYARFPKESVQNLEILIRQTDHVAAIASFLDQIDQQAITGTRLDRGIIDADGRTSDRLLIDAGIKQDACQQMIELIWPPHLGVPHLPFSVPETGPSTPTFNPGLTLLPILVASILAQRP</sequence>
<comment type="similarity">
    <text evidence="2">Belongs to the phosphoribulokinase family.</text>
</comment>
<reference evidence="13 14" key="1">
    <citation type="journal article" date="2011" name="J. Bacteriol.">
        <title>Draft genome sequence of the anoxygenic filamentous phototrophic bacterium Oscillochloris trichoides subsp. DG-6.</title>
        <authorList>
            <person name="Kuznetsov B.B."/>
            <person name="Ivanovsky R.N."/>
            <person name="Keppen O.I."/>
            <person name="Sukhacheva M.V."/>
            <person name="Bumazhkin B.K."/>
            <person name="Patutina E.O."/>
            <person name="Beletsky A.V."/>
            <person name="Mardanov A.V."/>
            <person name="Baslerov R.V."/>
            <person name="Panteleeva A.N."/>
            <person name="Kolganova T.V."/>
            <person name="Ravin N.V."/>
            <person name="Skryabin K.G."/>
        </authorList>
    </citation>
    <scope>NUCLEOTIDE SEQUENCE [LARGE SCALE GENOMIC DNA]</scope>
    <source>
        <strain evidence="13 14">DG-6</strain>
    </source>
</reference>
<dbReference type="GO" id="GO:0019253">
    <property type="term" value="P:reductive pentose-phosphate cycle"/>
    <property type="evidence" value="ECO:0007669"/>
    <property type="project" value="UniProtKB-KW"/>
</dbReference>
<keyword evidence="9" id="KW-0067">ATP-binding</keyword>
<keyword evidence="5" id="KW-0113">Calvin cycle</keyword>
<evidence type="ECO:0000256" key="9">
    <source>
        <dbReference type="ARBA" id="ARBA00022840"/>
    </source>
</evidence>
<dbReference type="GO" id="GO:0008974">
    <property type="term" value="F:phosphoribulokinase activity"/>
    <property type="evidence" value="ECO:0007669"/>
    <property type="project" value="UniProtKB-EC"/>
</dbReference>
<protein>
    <recommendedName>
        <fullName evidence="3">phosphoribulokinase</fullName>
        <ecNumber evidence="3">2.7.1.19</ecNumber>
    </recommendedName>
    <alternativeName>
        <fullName evidence="10">Phosphopentokinase</fullName>
    </alternativeName>
</protein>
<evidence type="ECO:0000256" key="2">
    <source>
        <dbReference type="ARBA" id="ARBA00009719"/>
    </source>
</evidence>
<dbReference type="SUPFAM" id="SSF52540">
    <property type="entry name" value="P-loop containing nucleoside triphosphate hydrolases"/>
    <property type="match status" value="1"/>
</dbReference>
<organism evidence="13 14">
    <name type="scientific">Oscillochloris trichoides DG-6</name>
    <dbReference type="NCBI Taxonomy" id="765420"/>
    <lineage>
        <taxon>Bacteria</taxon>
        <taxon>Bacillati</taxon>
        <taxon>Chloroflexota</taxon>
        <taxon>Chloroflexia</taxon>
        <taxon>Chloroflexales</taxon>
        <taxon>Chloroflexineae</taxon>
        <taxon>Oscillochloridaceae</taxon>
        <taxon>Oscillochloris</taxon>
    </lineage>
</organism>
<dbReference type="InterPro" id="IPR006082">
    <property type="entry name" value="PRK"/>
</dbReference>
<comment type="pathway">
    <text evidence="1">Carbohydrate biosynthesis; Calvin cycle.</text>
</comment>
<dbReference type="EC" id="2.7.1.19" evidence="3"/>
<evidence type="ECO:0000256" key="6">
    <source>
        <dbReference type="ARBA" id="ARBA00022679"/>
    </source>
</evidence>
<evidence type="ECO:0000313" key="14">
    <source>
        <dbReference type="Proteomes" id="UP000054010"/>
    </source>
</evidence>
<evidence type="ECO:0000256" key="1">
    <source>
        <dbReference type="ARBA" id="ARBA00005215"/>
    </source>
</evidence>
<dbReference type="PANTHER" id="PTHR10285">
    <property type="entry name" value="URIDINE KINASE"/>
    <property type="match status" value="1"/>
</dbReference>
<evidence type="ECO:0000259" key="12">
    <source>
        <dbReference type="Pfam" id="PF00485"/>
    </source>
</evidence>
<dbReference type="STRING" id="765420.OSCT_2306"/>
<evidence type="ECO:0000256" key="8">
    <source>
        <dbReference type="ARBA" id="ARBA00022777"/>
    </source>
</evidence>
<dbReference type="eggNOG" id="COG0572">
    <property type="taxonomic scope" value="Bacteria"/>
</dbReference>
<dbReference type="Gene3D" id="3.40.50.300">
    <property type="entry name" value="P-loop containing nucleotide triphosphate hydrolases"/>
    <property type="match status" value="1"/>
</dbReference>